<dbReference type="AlphaFoldDB" id="A0A6B0UVL0"/>
<sequence length="152" mass="16966">MTREMPLTDWISLTIFLITSRGRCLLGVAGTPVMKSWVMKVRTTTQCWHEGWRLTTSRSKCRGSRMTGIWDSEAAWPEARSTCWARWSHCRSVLSTSGVRYVGVTSCTGNATGPPNTYTTLLMLWQILGMSLASRIRSSQLVGSSAEDRPTT</sequence>
<reference evidence="1" key="1">
    <citation type="submission" date="2019-12" db="EMBL/GenBank/DDBJ databases">
        <title>An insight into the sialome of adult female Ixodes ricinus ticks feeding for 6 days.</title>
        <authorList>
            <person name="Perner J."/>
            <person name="Ribeiro J.M.C."/>
        </authorList>
    </citation>
    <scope>NUCLEOTIDE SEQUENCE</scope>
    <source>
        <strain evidence="1">Semi-engorged</strain>
        <tissue evidence="1">Salivary glands</tissue>
    </source>
</reference>
<protein>
    <submittedName>
        <fullName evidence="1">Putative secreted protein</fullName>
    </submittedName>
</protein>
<proteinExistence type="predicted"/>
<dbReference type="EMBL" id="GIFC01011736">
    <property type="protein sequence ID" value="MXU93819.1"/>
    <property type="molecule type" value="Transcribed_RNA"/>
</dbReference>
<name>A0A6B0UVL0_IXORI</name>
<evidence type="ECO:0000313" key="1">
    <source>
        <dbReference type="EMBL" id="MXU93819.1"/>
    </source>
</evidence>
<accession>A0A6B0UVL0</accession>
<organism evidence="1">
    <name type="scientific">Ixodes ricinus</name>
    <name type="common">Common tick</name>
    <name type="synonym">Acarus ricinus</name>
    <dbReference type="NCBI Taxonomy" id="34613"/>
    <lineage>
        <taxon>Eukaryota</taxon>
        <taxon>Metazoa</taxon>
        <taxon>Ecdysozoa</taxon>
        <taxon>Arthropoda</taxon>
        <taxon>Chelicerata</taxon>
        <taxon>Arachnida</taxon>
        <taxon>Acari</taxon>
        <taxon>Parasitiformes</taxon>
        <taxon>Ixodida</taxon>
        <taxon>Ixodoidea</taxon>
        <taxon>Ixodidae</taxon>
        <taxon>Ixodinae</taxon>
        <taxon>Ixodes</taxon>
    </lineage>
</organism>